<comment type="caution">
    <text evidence="4">The sequence shown here is derived from an EMBL/GenBank/DDBJ whole genome shotgun (WGS) entry which is preliminary data.</text>
</comment>
<evidence type="ECO:0000256" key="2">
    <source>
        <dbReference type="ARBA" id="ARBA00023315"/>
    </source>
</evidence>
<gene>
    <name evidence="4" type="ORF">GCM10011534_27330</name>
</gene>
<accession>A0A917SYS6</accession>
<keyword evidence="2" id="KW-0012">Acyltransferase</keyword>
<reference evidence="4" key="2">
    <citation type="submission" date="2020-09" db="EMBL/GenBank/DDBJ databases">
        <authorList>
            <person name="Sun Q."/>
            <person name="Zhou Y."/>
        </authorList>
    </citation>
    <scope>NUCLEOTIDE SEQUENCE</scope>
    <source>
        <strain evidence="4">CGMCC 1.6293</strain>
    </source>
</reference>
<dbReference type="PANTHER" id="PTHR43877">
    <property type="entry name" value="AMINOALKYLPHOSPHONATE N-ACETYLTRANSFERASE-RELATED-RELATED"/>
    <property type="match status" value="1"/>
</dbReference>
<reference evidence="4" key="1">
    <citation type="journal article" date="2014" name="Int. J. Syst. Evol. Microbiol.">
        <title>Complete genome sequence of Corynebacterium casei LMG S-19264T (=DSM 44701T), isolated from a smear-ripened cheese.</title>
        <authorList>
            <consortium name="US DOE Joint Genome Institute (JGI-PGF)"/>
            <person name="Walter F."/>
            <person name="Albersmeier A."/>
            <person name="Kalinowski J."/>
            <person name="Ruckert C."/>
        </authorList>
    </citation>
    <scope>NUCLEOTIDE SEQUENCE</scope>
    <source>
        <strain evidence="4">CGMCC 1.6293</strain>
    </source>
</reference>
<dbReference type="Gene3D" id="3.40.630.30">
    <property type="match status" value="1"/>
</dbReference>
<keyword evidence="1" id="KW-0808">Transferase</keyword>
<evidence type="ECO:0000259" key="3">
    <source>
        <dbReference type="PROSITE" id="PS51186"/>
    </source>
</evidence>
<dbReference type="EMBL" id="BMLF01000002">
    <property type="protein sequence ID" value="GGM04119.1"/>
    <property type="molecule type" value="Genomic_DNA"/>
</dbReference>
<dbReference type="InterPro" id="IPR000182">
    <property type="entry name" value="GNAT_dom"/>
</dbReference>
<dbReference type="Proteomes" id="UP000649829">
    <property type="component" value="Unassembled WGS sequence"/>
</dbReference>
<evidence type="ECO:0000313" key="5">
    <source>
        <dbReference type="Proteomes" id="UP000649829"/>
    </source>
</evidence>
<evidence type="ECO:0000256" key="1">
    <source>
        <dbReference type="ARBA" id="ARBA00022679"/>
    </source>
</evidence>
<dbReference type="SUPFAM" id="SSF55729">
    <property type="entry name" value="Acyl-CoA N-acyltransferases (Nat)"/>
    <property type="match status" value="1"/>
</dbReference>
<dbReference type="CDD" id="cd04301">
    <property type="entry name" value="NAT_SF"/>
    <property type="match status" value="1"/>
</dbReference>
<dbReference type="InterPro" id="IPR016181">
    <property type="entry name" value="Acyl_CoA_acyltransferase"/>
</dbReference>
<name>A0A917SYS6_9RHOB</name>
<dbReference type="PANTHER" id="PTHR43877:SF1">
    <property type="entry name" value="ACETYLTRANSFERASE"/>
    <property type="match status" value="1"/>
</dbReference>
<proteinExistence type="predicted"/>
<organism evidence="4 5">
    <name type="scientific">Pseudooceanicola nanhaiensis</name>
    <dbReference type="NCBI Taxonomy" id="375761"/>
    <lineage>
        <taxon>Bacteria</taxon>
        <taxon>Pseudomonadati</taxon>
        <taxon>Pseudomonadota</taxon>
        <taxon>Alphaproteobacteria</taxon>
        <taxon>Rhodobacterales</taxon>
        <taxon>Paracoccaceae</taxon>
        <taxon>Pseudooceanicola</taxon>
    </lineage>
</organism>
<dbReference type="GO" id="GO:0016747">
    <property type="term" value="F:acyltransferase activity, transferring groups other than amino-acyl groups"/>
    <property type="evidence" value="ECO:0007669"/>
    <property type="project" value="InterPro"/>
</dbReference>
<keyword evidence="5" id="KW-1185">Reference proteome</keyword>
<sequence>MCQTITIRPAVPGDLERVSTMLARSYRALLAADYEPDVLRDALPHLARANPRLMRCGTYFVAIDQDGRPLAAGGWTDTSPHGSVGRRSEGHVRHVATDPDCVRRGLGRRLMAEVLASAEAAGIRRLHCQSTLTAQPFYSSLGFEIGGRIDIRIAPGVWFPAVQMRRQAG</sequence>
<dbReference type="InterPro" id="IPR050832">
    <property type="entry name" value="Bact_Acetyltransf"/>
</dbReference>
<dbReference type="Pfam" id="PF13673">
    <property type="entry name" value="Acetyltransf_10"/>
    <property type="match status" value="1"/>
</dbReference>
<feature type="domain" description="N-acetyltransferase" evidence="3">
    <location>
        <begin position="5"/>
        <end position="169"/>
    </location>
</feature>
<dbReference type="PROSITE" id="PS51186">
    <property type="entry name" value="GNAT"/>
    <property type="match status" value="1"/>
</dbReference>
<evidence type="ECO:0000313" key="4">
    <source>
        <dbReference type="EMBL" id="GGM04119.1"/>
    </source>
</evidence>
<protein>
    <submittedName>
        <fullName evidence="4">N-acetyltransferase</fullName>
    </submittedName>
</protein>
<dbReference type="AlphaFoldDB" id="A0A917SYS6"/>
<dbReference type="RefSeq" id="WP_028287433.1">
    <property type="nucleotide sequence ID" value="NZ_BMLF01000002.1"/>
</dbReference>